<proteinExistence type="predicted"/>
<accession>A0A976AMA4</accession>
<dbReference type="Gene3D" id="3.30.160.170">
    <property type="entry name" value="FlaG-like"/>
    <property type="match status" value="1"/>
</dbReference>
<gene>
    <name evidence="2" type="ORF">CBM2636_MP21753</name>
</gene>
<dbReference type="InterPro" id="IPR035924">
    <property type="entry name" value="FlaG-like_sf"/>
</dbReference>
<dbReference type="RefSeq" id="WP_115714042.1">
    <property type="nucleotide sequence ID" value="NZ_LT976876.1"/>
</dbReference>
<reference evidence="2 3" key="1">
    <citation type="submission" date="2018-01" db="EMBL/GenBank/DDBJ databases">
        <authorList>
            <person name="Clerissi C."/>
        </authorList>
    </citation>
    <scope>NUCLEOTIDE SEQUENCE [LARGE SCALE GENOMIC DNA]</scope>
    <source>
        <strain evidence="2">Cupriavidus taiwanensis SWF 66322</strain>
        <plasmid evidence="3">cbm2636_mp</plasmid>
    </source>
</reference>
<feature type="region of interest" description="Disordered" evidence="1">
    <location>
        <begin position="17"/>
        <end position="47"/>
    </location>
</feature>
<dbReference type="InterPro" id="IPR005186">
    <property type="entry name" value="FlaG"/>
</dbReference>
<protein>
    <submittedName>
        <fullName evidence="2">Flagellar protein</fullName>
    </submittedName>
</protein>
<dbReference type="Proteomes" id="UP000254259">
    <property type="component" value="Plasmid CBM2636_mp"/>
</dbReference>
<dbReference type="PANTHER" id="PTHR37166">
    <property type="entry name" value="PROTEIN FLAG"/>
    <property type="match status" value="1"/>
</dbReference>
<dbReference type="EMBL" id="LT984814">
    <property type="protein sequence ID" value="SPD68903.1"/>
    <property type="molecule type" value="Genomic_DNA"/>
</dbReference>
<dbReference type="AlphaFoldDB" id="A0A976AMA4"/>
<dbReference type="SUPFAM" id="SSF160214">
    <property type="entry name" value="FlaG-like"/>
    <property type="match status" value="1"/>
</dbReference>
<keyword evidence="2" id="KW-0969">Cilium</keyword>
<dbReference type="PANTHER" id="PTHR37166:SF1">
    <property type="entry name" value="PROTEIN FLAG"/>
    <property type="match status" value="1"/>
</dbReference>
<evidence type="ECO:0000313" key="3">
    <source>
        <dbReference type="Proteomes" id="UP000254259"/>
    </source>
</evidence>
<name>A0A976AMA4_9BURK</name>
<evidence type="ECO:0000256" key="1">
    <source>
        <dbReference type="SAM" id="MobiDB-lite"/>
    </source>
</evidence>
<dbReference type="Pfam" id="PF03646">
    <property type="entry name" value="FlaG"/>
    <property type="match status" value="1"/>
</dbReference>
<feature type="compositionally biased region" description="Low complexity" evidence="1">
    <location>
        <begin position="36"/>
        <end position="47"/>
    </location>
</feature>
<geneLocation type="plasmid" evidence="3">
    <name>cbm2636_mp</name>
</geneLocation>
<organism evidence="2 3">
    <name type="scientific">Cupriavidus taiwanensis</name>
    <dbReference type="NCBI Taxonomy" id="164546"/>
    <lineage>
        <taxon>Bacteria</taxon>
        <taxon>Pseudomonadati</taxon>
        <taxon>Pseudomonadota</taxon>
        <taxon>Betaproteobacteria</taxon>
        <taxon>Burkholderiales</taxon>
        <taxon>Burkholderiaceae</taxon>
        <taxon>Cupriavidus</taxon>
    </lineage>
</organism>
<evidence type="ECO:0000313" key="2">
    <source>
        <dbReference type="EMBL" id="SPD68903.1"/>
    </source>
</evidence>
<keyword evidence="2" id="KW-0282">Flagellum</keyword>
<sequence length="121" mass="12712">MINTTSPLPAALAATTAVPAQPSELATASAPRVQEAPETGPEAGAAAAPRELAGALTSLSEALRATPLEVRFTIDSETHRVVTTVVDKNSGDTIRQYPSEEMLRITRAIDRLQGLLIHQTA</sequence>
<keyword evidence="2" id="KW-0614">Plasmid</keyword>
<keyword evidence="2" id="KW-0966">Cell projection</keyword>